<gene>
    <name evidence="7" type="ORF">LshimejAT787_0702810</name>
</gene>
<keyword evidence="2" id="KW-0479">Metal-binding</keyword>
<dbReference type="GO" id="GO:0008270">
    <property type="term" value="F:zinc ion binding"/>
    <property type="evidence" value="ECO:0007669"/>
    <property type="project" value="InterPro"/>
</dbReference>
<comment type="subcellular location">
    <subcellularLocation>
        <location evidence="1">Nucleus</location>
    </subcellularLocation>
</comment>
<evidence type="ECO:0000256" key="2">
    <source>
        <dbReference type="ARBA" id="ARBA00022723"/>
    </source>
</evidence>
<dbReference type="AlphaFoldDB" id="A0A9P3PQ77"/>
<dbReference type="EMBL" id="BRPK01000007">
    <property type="protein sequence ID" value="GLB39771.1"/>
    <property type="molecule type" value="Genomic_DNA"/>
</dbReference>
<feature type="region of interest" description="Disordered" evidence="5">
    <location>
        <begin position="746"/>
        <end position="771"/>
    </location>
</feature>
<organism evidence="7 8">
    <name type="scientific">Lyophyllum shimeji</name>
    <name type="common">Hon-shimeji</name>
    <name type="synonym">Tricholoma shimeji</name>
    <dbReference type="NCBI Taxonomy" id="47721"/>
    <lineage>
        <taxon>Eukaryota</taxon>
        <taxon>Fungi</taxon>
        <taxon>Dikarya</taxon>
        <taxon>Basidiomycota</taxon>
        <taxon>Agaricomycotina</taxon>
        <taxon>Agaricomycetes</taxon>
        <taxon>Agaricomycetidae</taxon>
        <taxon>Agaricales</taxon>
        <taxon>Tricholomatineae</taxon>
        <taxon>Lyophyllaceae</taxon>
        <taxon>Lyophyllum</taxon>
    </lineage>
</organism>
<evidence type="ECO:0000313" key="8">
    <source>
        <dbReference type="Proteomes" id="UP001063166"/>
    </source>
</evidence>
<comment type="caution">
    <text evidence="7">The sequence shown here is derived from an EMBL/GenBank/DDBJ whole genome shotgun (WGS) entry which is preliminary data.</text>
</comment>
<dbReference type="InterPro" id="IPR050613">
    <property type="entry name" value="Sec_Metabolite_Reg"/>
</dbReference>
<dbReference type="Proteomes" id="UP001063166">
    <property type="component" value="Unassembled WGS sequence"/>
</dbReference>
<evidence type="ECO:0000256" key="4">
    <source>
        <dbReference type="SAM" id="Coils"/>
    </source>
</evidence>
<dbReference type="PROSITE" id="PS00463">
    <property type="entry name" value="ZN2_CY6_FUNGAL_1"/>
    <property type="match status" value="1"/>
</dbReference>
<evidence type="ECO:0000313" key="7">
    <source>
        <dbReference type="EMBL" id="GLB39771.1"/>
    </source>
</evidence>
<dbReference type="PROSITE" id="PS50048">
    <property type="entry name" value="ZN2_CY6_FUNGAL_2"/>
    <property type="match status" value="1"/>
</dbReference>
<feature type="region of interest" description="Disordered" evidence="5">
    <location>
        <begin position="535"/>
        <end position="556"/>
    </location>
</feature>
<dbReference type="GO" id="GO:0006351">
    <property type="term" value="P:DNA-templated transcription"/>
    <property type="evidence" value="ECO:0007669"/>
    <property type="project" value="InterPro"/>
</dbReference>
<keyword evidence="3" id="KW-0539">Nucleus</keyword>
<dbReference type="PANTHER" id="PTHR31001:SF56">
    <property type="entry name" value="ZN(2)-C6 FUNGAL-TYPE DOMAIN-CONTAINING PROTEIN"/>
    <property type="match status" value="1"/>
</dbReference>
<evidence type="ECO:0000256" key="5">
    <source>
        <dbReference type="SAM" id="MobiDB-lite"/>
    </source>
</evidence>
<dbReference type="CDD" id="cd12148">
    <property type="entry name" value="fungal_TF_MHR"/>
    <property type="match status" value="1"/>
</dbReference>
<dbReference type="Pfam" id="PF00172">
    <property type="entry name" value="Zn_clus"/>
    <property type="match status" value="1"/>
</dbReference>
<dbReference type="GO" id="GO:0000981">
    <property type="term" value="F:DNA-binding transcription factor activity, RNA polymerase II-specific"/>
    <property type="evidence" value="ECO:0007669"/>
    <property type="project" value="InterPro"/>
</dbReference>
<evidence type="ECO:0000256" key="3">
    <source>
        <dbReference type="ARBA" id="ARBA00023242"/>
    </source>
</evidence>
<dbReference type="CDD" id="cd00067">
    <property type="entry name" value="GAL4"/>
    <property type="match status" value="1"/>
</dbReference>
<feature type="coiled-coil region" evidence="4">
    <location>
        <begin position="87"/>
        <end position="151"/>
    </location>
</feature>
<dbReference type="OrthoDB" id="424974at2759"/>
<dbReference type="GO" id="GO:0005634">
    <property type="term" value="C:nucleus"/>
    <property type="evidence" value="ECO:0007669"/>
    <property type="project" value="UniProtKB-SubCell"/>
</dbReference>
<evidence type="ECO:0000256" key="1">
    <source>
        <dbReference type="ARBA" id="ARBA00004123"/>
    </source>
</evidence>
<dbReference type="PANTHER" id="PTHR31001">
    <property type="entry name" value="UNCHARACTERIZED TRANSCRIPTIONAL REGULATORY PROTEIN"/>
    <property type="match status" value="1"/>
</dbReference>
<dbReference type="GO" id="GO:0003677">
    <property type="term" value="F:DNA binding"/>
    <property type="evidence" value="ECO:0007669"/>
    <property type="project" value="InterPro"/>
</dbReference>
<dbReference type="Pfam" id="PF04082">
    <property type="entry name" value="Fungal_trans"/>
    <property type="match status" value="1"/>
</dbReference>
<protein>
    <submittedName>
        <fullName evidence="7">Fungal specific transcription factor</fullName>
    </submittedName>
</protein>
<accession>A0A9P3PQ77</accession>
<keyword evidence="4" id="KW-0175">Coiled coil</keyword>
<dbReference type="InterPro" id="IPR007219">
    <property type="entry name" value="XnlR_reg_dom"/>
</dbReference>
<proteinExistence type="predicted"/>
<dbReference type="SUPFAM" id="SSF57701">
    <property type="entry name" value="Zn2/Cys6 DNA-binding domain"/>
    <property type="match status" value="1"/>
</dbReference>
<dbReference type="InterPro" id="IPR001138">
    <property type="entry name" value="Zn2Cys6_DnaBD"/>
</dbReference>
<sequence length="953" mass="104533">MPAEPKVKRRSSRKDFQDEYRYDGRLARELEEKRNRGEISCAECRRLKMKCDKQIPCQSCVKRGCATLCPNGSLATGQGTRFVLAATEHLHQRIAKLTDRVRQLELALAALQAERSSEPHPLLREDLILSQERWEEGLEEVEQAAKEAIDTLGTLSISEYGSWRFFGPTGGSESLLVANQTAATVAASTSSTVNYQYPTPSGASSASEAHEPSMWLPLFSQSFPFTPLGTPAEVQSLIESHLPLRSTANQLAETYLAHMLWVFPNVSRGLLMEDMLPNIYRRVGLTENGRERENTATDTGMEGLEYSGPHDLALLFMVFAIGALTHGGEDTERSSSSNAGRSPAPYPPTSYAFGGHYHQLACAALALQPVLEKPTPATVQTLYLMSVYNSLGGRVLTSETTIELTWGLVSLASHLAQTIGLHRDCARWGLSPKTAQRRRMLFWDLFVADIWQSLTNGRPPSLSLPYIDCRFPDSQATEGAQREPASEFSGWAYRFTAEIIADILGRTLTAEAPTYATIMELDRKLRSFPLPAASHADGTFDGREGDGQMGDDSGSRNESFERFVVSYVRETILLYIHRSFFAQALIEEPMNPLRSTYAASFLASYRASLTVLKCVRQQFNAWPNSCSLFWIMWTFAFSSAVVFGTTVTRAPRSPFAQSAMAELEQACILFSEAAVYSTRAAKTLPILRKLACKARNALAAVRAGSEAPTDAGGISRNTNIEDDELAIFAGRTRFVSAKKGSPAFADSAVSTPYPATSPPGRPHSASTSTASDWFDSAPSTIPGAGYVPAGTSPHSAPPSAHRPSHVQYPTPCVSCNANECTGEVHSLPSPCQQWDQNYLYEPVGSSMQTSPATAPHEVQELRIPVQQQHYTSPPQLQPSEQPGQLQGYYSYPPHAYATEHQRQQPASRAHAYLPNTELVGLGLAARDSRLNERWSVFMEGSGLLEGVDYAHGQ</sequence>
<dbReference type="SMART" id="SM00906">
    <property type="entry name" value="Fungal_trans"/>
    <property type="match status" value="1"/>
</dbReference>
<keyword evidence="8" id="KW-1185">Reference proteome</keyword>
<evidence type="ECO:0000259" key="6">
    <source>
        <dbReference type="PROSITE" id="PS50048"/>
    </source>
</evidence>
<dbReference type="SMART" id="SM00066">
    <property type="entry name" value="GAL4"/>
    <property type="match status" value="1"/>
</dbReference>
<reference evidence="7" key="1">
    <citation type="submission" date="2022-07" db="EMBL/GenBank/DDBJ databases">
        <title>The genome of Lyophyllum shimeji provides insight into the initial evolution of ectomycorrhizal fungal genome.</title>
        <authorList>
            <person name="Kobayashi Y."/>
            <person name="Shibata T."/>
            <person name="Hirakawa H."/>
            <person name="Shigenobu S."/>
            <person name="Nishiyama T."/>
            <person name="Yamada A."/>
            <person name="Hasebe M."/>
            <person name="Kawaguchi M."/>
        </authorList>
    </citation>
    <scope>NUCLEOTIDE SEQUENCE</scope>
    <source>
        <strain evidence="7">AT787</strain>
    </source>
</reference>
<name>A0A9P3PQ77_LYOSH</name>
<dbReference type="InterPro" id="IPR036864">
    <property type="entry name" value="Zn2-C6_fun-type_DNA-bd_sf"/>
</dbReference>
<dbReference type="Gene3D" id="4.10.240.10">
    <property type="entry name" value="Zn(2)-C6 fungal-type DNA-binding domain"/>
    <property type="match status" value="1"/>
</dbReference>
<feature type="domain" description="Zn(2)-C6 fungal-type" evidence="6">
    <location>
        <begin position="40"/>
        <end position="69"/>
    </location>
</feature>